<proteinExistence type="predicted"/>
<evidence type="ECO:0000256" key="1">
    <source>
        <dbReference type="SAM" id="MobiDB-lite"/>
    </source>
</evidence>
<evidence type="ECO:0000313" key="2">
    <source>
        <dbReference type="EMBL" id="KAA6413083.1"/>
    </source>
</evidence>
<dbReference type="EMBL" id="VXIT01000004">
    <property type="protein sequence ID" value="KAA6413083.1"/>
    <property type="molecule type" value="Genomic_DNA"/>
</dbReference>
<organism evidence="2 3">
    <name type="scientific">Lasallia pustulata</name>
    <dbReference type="NCBI Taxonomy" id="136370"/>
    <lineage>
        <taxon>Eukaryota</taxon>
        <taxon>Fungi</taxon>
        <taxon>Dikarya</taxon>
        <taxon>Ascomycota</taxon>
        <taxon>Pezizomycotina</taxon>
        <taxon>Lecanoromycetes</taxon>
        <taxon>OSLEUM clade</taxon>
        <taxon>Umbilicariomycetidae</taxon>
        <taxon>Umbilicariales</taxon>
        <taxon>Umbilicariaceae</taxon>
        <taxon>Lasallia</taxon>
    </lineage>
</organism>
<evidence type="ECO:0000313" key="3">
    <source>
        <dbReference type="Proteomes" id="UP000324767"/>
    </source>
</evidence>
<feature type="compositionally biased region" description="Basic and acidic residues" evidence="1">
    <location>
        <begin position="67"/>
        <end position="87"/>
    </location>
</feature>
<name>A0A5M8PWJ2_9LECA</name>
<comment type="caution">
    <text evidence="2">The sequence shown here is derived from an EMBL/GenBank/DDBJ whole genome shotgun (WGS) entry which is preliminary data.</text>
</comment>
<sequence>MRLIIAIYSGISLNGAAVSPMACRKSPQGLSEWLAPPFCLASIILSTYYTTMAPLSLAWDTMIYEQSKEQEQDQKDQDDAQTRDKNTQLEVVRPSHELCLLGMLLKYLPPRSGSFAKRDSNN</sequence>
<protein>
    <submittedName>
        <fullName evidence="2">Uncharacterized protein</fullName>
    </submittedName>
</protein>
<reference evidence="2 3" key="1">
    <citation type="submission" date="2019-09" db="EMBL/GenBank/DDBJ databases">
        <title>The hologenome of the rock-dwelling lichen Lasallia pustulata.</title>
        <authorList>
            <person name="Greshake Tzovaras B."/>
            <person name="Segers F."/>
            <person name="Bicker A."/>
            <person name="Dal Grande F."/>
            <person name="Otte J."/>
            <person name="Hankeln T."/>
            <person name="Schmitt I."/>
            <person name="Ebersberger I."/>
        </authorList>
    </citation>
    <scope>NUCLEOTIDE SEQUENCE [LARGE SCALE GENOMIC DNA]</scope>
    <source>
        <strain evidence="2">A1-1</strain>
    </source>
</reference>
<feature type="region of interest" description="Disordered" evidence="1">
    <location>
        <begin position="67"/>
        <end position="89"/>
    </location>
</feature>
<gene>
    <name evidence="2" type="ORF">FRX48_02827</name>
</gene>
<dbReference type="Proteomes" id="UP000324767">
    <property type="component" value="Unassembled WGS sequence"/>
</dbReference>
<accession>A0A5M8PWJ2</accession>
<dbReference type="AlphaFoldDB" id="A0A5M8PWJ2"/>